<keyword evidence="4" id="KW-1185">Reference proteome</keyword>
<accession>A0A2A2LA28</accession>
<dbReference type="InterPro" id="IPR011993">
    <property type="entry name" value="PH-like_dom_sf"/>
</dbReference>
<organism evidence="3 4">
    <name type="scientific">Diploscapter pachys</name>
    <dbReference type="NCBI Taxonomy" id="2018661"/>
    <lineage>
        <taxon>Eukaryota</taxon>
        <taxon>Metazoa</taxon>
        <taxon>Ecdysozoa</taxon>
        <taxon>Nematoda</taxon>
        <taxon>Chromadorea</taxon>
        <taxon>Rhabditida</taxon>
        <taxon>Rhabditina</taxon>
        <taxon>Rhabditomorpha</taxon>
        <taxon>Rhabditoidea</taxon>
        <taxon>Rhabditidae</taxon>
        <taxon>Diploscapter</taxon>
    </lineage>
</organism>
<keyword evidence="2" id="KW-1133">Transmembrane helix</keyword>
<dbReference type="GO" id="GO:0006811">
    <property type="term" value="P:monoatomic ion transport"/>
    <property type="evidence" value="ECO:0007669"/>
    <property type="project" value="InterPro"/>
</dbReference>
<dbReference type="EMBL" id="LIAE01007008">
    <property type="protein sequence ID" value="PAV82978.1"/>
    <property type="molecule type" value="Genomic_DNA"/>
</dbReference>
<protein>
    <recommendedName>
        <fullName evidence="5">PH domain-containing protein</fullName>
    </recommendedName>
</protein>
<dbReference type="STRING" id="2018661.A0A2A2LA28"/>
<feature type="region of interest" description="Disordered" evidence="1">
    <location>
        <begin position="422"/>
        <end position="442"/>
    </location>
</feature>
<keyword evidence="2" id="KW-0472">Membrane</keyword>
<feature type="region of interest" description="Disordered" evidence="1">
    <location>
        <begin position="169"/>
        <end position="344"/>
    </location>
</feature>
<name>A0A2A2LA28_9BILA</name>
<gene>
    <name evidence="3" type="ORF">WR25_17251</name>
</gene>
<feature type="compositionally biased region" description="Basic and acidic residues" evidence="1">
    <location>
        <begin position="305"/>
        <end position="316"/>
    </location>
</feature>
<sequence length="491" mass="55876">MQPRKTSSSKIGQIFESLHALATVGLFTEEEESNDKWNALAVDKLCRKLFPATFCILNFFYWAYYLTLNYWEKSIFIMLSISRRVIKEGWLLKNRDNFLPFPPFKSKWTRRYFVLRSHDFDREKHILDEYRNEEKTRLVGSWDLEMVSQEMNDWVNTICRVCGMAQEDRDRGPPYGPRLRLPNQANGNSLSSSPSFDSLIDAPSDVTSEDRRENSQPRSAPNYSNIKKFARNARLKPRDSGSRNHSDSIELPLPSSSASVCSSISSSHKTTEDDMSSISSHSGPPIPPRMRGRREFGLDQVVRSTVRESIDERADQESSGETIKTRVPSNSVSTPPNYAPSVSSSDIQYEIPISATLPSRSKPFMTGSFGSGRRAVSRDDALPPPVDRSSKPSKFRGDHEDLLYINSSAKKTSSLSRVPQNQFVPVPYPRQPPKSAGLVERRHLDYFEPKEIERTLRSGKSPTPSDVDYIRVDMDRTLAFKKTGHERKTTD</sequence>
<evidence type="ECO:0008006" key="5">
    <source>
        <dbReference type="Google" id="ProtNLM"/>
    </source>
</evidence>
<evidence type="ECO:0000313" key="4">
    <source>
        <dbReference type="Proteomes" id="UP000218231"/>
    </source>
</evidence>
<dbReference type="AlphaFoldDB" id="A0A2A2LA28"/>
<dbReference type="InterPro" id="IPR038050">
    <property type="entry name" value="Neuro_actylchol_rec"/>
</dbReference>
<evidence type="ECO:0000313" key="3">
    <source>
        <dbReference type="EMBL" id="PAV82978.1"/>
    </source>
</evidence>
<feature type="compositionally biased region" description="Low complexity" evidence="1">
    <location>
        <begin position="189"/>
        <end position="198"/>
    </location>
</feature>
<dbReference type="Gene3D" id="1.20.58.390">
    <property type="entry name" value="Neurotransmitter-gated ion-channel transmembrane domain"/>
    <property type="match status" value="1"/>
</dbReference>
<feature type="transmembrane region" description="Helical" evidence="2">
    <location>
        <begin position="49"/>
        <end position="71"/>
    </location>
</feature>
<feature type="compositionally biased region" description="Basic and acidic residues" evidence="1">
    <location>
        <begin position="236"/>
        <end position="248"/>
    </location>
</feature>
<evidence type="ECO:0000256" key="2">
    <source>
        <dbReference type="SAM" id="Phobius"/>
    </source>
</evidence>
<dbReference type="GO" id="GO:0016020">
    <property type="term" value="C:membrane"/>
    <property type="evidence" value="ECO:0007669"/>
    <property type="project" value="InterPro"/>
</dbReference>
<feature type="compositionally biased region" description="Polar residues" evidence="1">
    <location>
        <begin position="317"/>
        <end position="344"/>
    </location>
</feature>
<comment type="caution">
    <text evidence="3">The sequence shown here is derived from an EMBL/GenBank/DDBJ whole genome shotgun (WGS) entry which is preliminary data.</text>
</comment>
<dbReference type="SUPFAM" id="SSF90112">
    <property type="entry name" value="Neurotransmitter-gated ion-channel transmembrane pore"/>
    <property type="match status" value="1"/>
</dbReference>
<proteinExistence type="predicted"/>
<dbReference type="Proteomes" id="UP000218231">
    <property type="component" value="Unassembled WGS sequence"/>
</dbReference>
<feature type="compositionally biased region" description="Low complexity" evidence="1">
    <location>
        <begin position="255"/>
        <end position="267"/>
    </location>
</feature>
<feature type="region of interest" description="Disordered" evidence="1">
    <location>
        <begin position="360"/>
        <end position="395"/>
    </location>
</feature>
<dbReference type="SUPFAM" id="SSF50729">
    <property type="entry name" value="PH domain-like"/>
    <property type="match status" value="1"/>
</dbReference>
<reference evidence="3 4" key="1">
    <citation type="journal article" date="2017" name="Curr. Biol.">
        <title>Genome architecture and evolution of a unichromosomal asexual nematode.</title>
        <authorList>
            <person name="Fradin H."/>
            <person name="Zegar C."/>
            <person name="Gutwein M."/>
            <person name="Lucas J."/>
            <person name="Kovtun M."/>
            <person name="Corcoran D."/>
            <person name="Baugh L.R."/>
            <person name="Kiontke K."/>
            <person name="Gunsalus K."/>
            <person name="Fitch D.H."/>
            <person name="Piano F."/>
        </authorList>
    </citation>
    <scope>NUCLEOTIDE SEQUENCE [LARGE SCALE GENOMIC DNA]</scope>
    <source>
        <strain evidence="3">PF1309</strain>
    </source>
</reference>
<dbReference type="InterPro" id="IPR036719">
    <property type="entry name" value="Neuro-gated_channel_TM_sf"/>
</dbReference>
<keyword evidence="2" id="KW-0812">Transmembrane</keyword>
<feature type="compositionally biased region" description="Polar residues" evidence="1">
    <location>
        <begin position="216"/>
        <end position="225"/>
    </location>
</feature>
<evidence type="ECO:0000256" key="1">
    <source>
        <dbReference type="SAM" id="MobiDB-lite"/>
    </source>
</evidence>
<dbReference type="OrthoDB" id="67516at2759"/>
<dbReference type="Gene3D" id="2.30.29.30">
    <property type="entry name" value="Pleckstrin-homology domain (PH domain)/Phosphotyrosine-binding domain (PTB)"/>
    <property type="match status" value="1"/>
</dbReference>